<dbReference type="InterPro" id="IPR013783">
    <property type="entry name" value="Ig-like_fold"/>
</dbReference>
<comment type="similarity">
    <text evidence="3 14">Belongs to the glycosyl hydrolase 13 family.</text>
</comment>
<dbReference type="Pfam" id="PF00128">
    <property type="entry name" value="Alpha-amylase"/>
    <property type="match status" value="1"/>
</dbReference>
<dbReference type="Pfam" id="PF11941">
    <property type="entry name" value="DUF3459"/>
    <property type="match status" value="1"/>
</dbReference>
<dbReference type="Gene3D" id="3.20.20.80">
    <property type="entry name" value="Glycosidases"/>
    <property type="match status" value="1"/>
</dbReference>
<evidence type="ECO:0000256" key="4">
    <source>
        <dbReference type="ARBA" id="ARBA00012268"/>
    </source>
</evidence>
<dbReference type="PANTHER" id="PTHR43651">
    <property type="entry name" value="1,4-ALPHA-GLUCAN-BRANCHING ENZYME"/>
    <property type="match status" value="1"/>
</dbReference>
<dbReference type="EMBL" id="WHSC02000011">
    <property type="protein sequence ID" value="MDO6124249.1"/>
    <property type="molecule type" value="Genomic_DNA"/>
</dbReference>
<evidence type="ECO:0000256" key="9">
    <source>
        <dbReference type="ARBA" id="ARBA00023295"/>
    </source>
</evidence>
<dbReference type="InterPro" id="IPR012768">
    <property type="entry name" value="Trehalose_TreZ"/>
</dbReference>
<organism evidence="16 17">
    <name type="scientific">Shinella curvata</name>
    <dbReference type="NCBI Taxonomy" id="1817964"/>
    <lineage>
        <taxon>Bacteria</taxon>
        <taxon>Pseudomonadati</taxon>
        <taxon>Pseudomonadota</taxon>
        <taxon>Alphaproteobacteria</taxon>
        <taxon>Hyphomicrobiales</taxon>
        <taxon>Rhizobiaceae</taxon>
        <taxon>Shinella</taxon>
    </lineage>
</organism>
<dbReference type="Gene3D" id="1.10.10.760">
    <property type="entry name" value="E-set domains of sugar-utilizing enzymes"/>
    <property type="match status" value="1"/>
</dbReference>
<evidence type="ECO:0000256" key="14">
    <source>
        <dbReference type="PIRNR" id="PIRNR006337"/>
    </source>
</evidence>
<keyword evidence="6" id="KW-0963">Cytoplasm</keyword>
<dbReference type="CDD" id="cd11325">
    <property type="entry name" value="AmyAc_GTHase"/>
    <property type="match status" value="1"/>
</dbReference>
<keyword evidence="8" id="KW-0119">Carbohydrate metabolism</keyword>
<dbReference type="PANTHER" id="PTHR43651:SF11">
    <property type="entry name" value="MALTO-OLIGOSYLTREHALOSE TREHALOHYDROLASE"/>
    <property type="match status" value="1"/>
</dbReference>
<evidence type="ECO:0000256" key="13">
    <source>
        <dbReference type="NCBIfam" id="TIGR02402"/>
    </source>
</evidence>
<evidence type="ECO:0000256" key="2">
    <source>
        <dbReference type="ARBA" id="ARBA00005199"/>
    </source>
</evidence>
<evidence type="ECO:0000256" key="8">
    <source>
        <dbReference type="ARBA" id="ARBA00023277"/>
    </source>
</evidence>
<dbReference type="Gene3D" id="2.60.40.10">
    <property type="entry name" value="Immunoglobulins"/>
    <property type="match status" value="1"/>
</dbReference>
<reference evidence="16" key="1">
    <citation type="submission" date="2022-04" db="EMBL/GenBank/DDBJ databases">
        <title>Shinella lacus sp. nov., a novel member of the genus Shinella from water.</title>
        <authorList>
            <person name="Deng Y."/>
        </authorList>
    </citation>
    <scope>NUCLEOTIDE SEQUENCE</scope>
    <source>
        <strain evidence="16">JCM 31239</strain>
    </source>
</reference>
<comment type="pathway">
    <text evidence="2 14">Glycan biosynthesis; trehalose biosynthesis.</text>
</comment>
<comment type="subcellular location">
    <subcellularLocation>
        <location evidence="1">Cytoplasm</location>
    </subcellularLocation>
</comment>
<dbReference type="SUPFAM" id="SSF51445">
    <property type="entry name" value="(Trans)glycosidases"/>
    <property type="match status" value="1"/>
</dbReference>
<gene>
    <name evidence="16" type="primary">treZ</name>
    <name evidence="16" type="ORF">GB928_023925</name>
</gene>
<keyword evidence="7 14" id="KW-0378">Hydrolase</keyword>
<sequence>MRAANNHTWGPKLHADGSATFDIWAPALPSLAVEISEKIYPMSPIGGSWYSVTVKGVKSDSTYLYVLPDGSRVPDPAPRFQPHGVFGPSRLWDHKAFGWTQNHWTGRPWEEHVFYEIHIGAFTAEGTFVAALEHLPRLAEMGFTAVEIMPLAQFPGERGWGYDGVFPYAPHNAYGSPDDFKCFVDAAHRCGLAVYLDVVYNHFGPEGNVLPQLAPDFFQADNPTPWGDRIDFGQDAVRRFFLDNVIYWIEAFCLDGLRLDAVDQIEDARDLHILQEISDAVRERFSERHVHLIVENPANGTDLLATHHEGRRLYDADWNDEFHHAVHVAVTGEASGHYEPFADAPFANIKKALAEGYLHEGKRTLPIEPSPSASLPPTAFVHFLQNHDQVGNRACGDRLHTAIDKHRFRVLTEILVLSPQIPLFFMGDDHLSNRPFHFFSDYEGEIAEAIKANRPREAENFGGFPPGVRPEDIADPNDRATFTRSKIAWDQTHTPEVSDWKILLAVLLAVRKKHVLPCLTGAEGYAGTVIPSEDSLIFIDWRMPGRMLRLRANLSQEPRDLDARLGQLVYATGSHTHGNSLEAWSTRLYIQPPA</sequence>
<evidence type="ECO:0000256" key="6">
    <source>
        <dbReference type="ARBA" id="ARBA00022490"/>
    </source>
</evidence>
<feature type="domain" description="Glycosyl hydrolase family 13 catalytic" evidence="15">
    <location>
        <begin position="116"/>
        <end position="456"/>
    </location>
</feature>
<evidence type="ECO:0000256" key="11">
    <source>
        <dbReference type="ARBA" id="ARBA00033284"/>
    </source>
</evidence>
<dbReference type="Gene3D" id="2.60.40.1180">
    <property type="entry name" value="Golgi alpha-mannosidase II"/>
    <property type="match status" value="1"/>
</dbReference>
<dbReference type="EC" id="3.2.1.141" evidence="4 13"/>
<dbReference type="InterPro" id="IPR044901">
    <property type="entry name" value="Trehalose_TreZ_E-set_sf"/>
</dbReference>
<dbReference type="InterPro" id="IPR017853">
    <property type="entry name" value="GH"/>
</dbReference>
<evidence type="ECO:0000313" key="17">
    <source>
        <dbReference type="Proteomes" id="UP001177080"/>
    </source>
</evidence>
<accession>A0ABT8XLK6</accession>
<dbReference type="InterPro" id="IPR014756">
    <property type="entry name" value="Ig_E-set"/>
</dbReference>
<dbReference type="SMART" id="SM00642">
    <property type="entry name" value="Aamy"/>
    <property type="match status" value="1"/>
</dbReference>
<dbReference type="PIRSF" id="PIRSF006337">
    <property type="entry name" value="Trehalose_TreZ"/>
    <property type="match status" value="1"/>
</dbReference>
<evidence type="ECO:0000256" key="1">
    <source>
        <dbReference type="ARBA" id="ARBA00004496"/>
    </source>
</evidence>
<dbReference type="InterPro" id="IPR006047">
    <property type="entry name" value="GH13_cat_dom"/>
</dbReference>
<dbReference type="CDD" id="cd02853">
    <property type="entry name" value="E_set_MTHase_like_N"/>
    <property type="match status" value="1"/>
</dbReference>
<evidence type="ECO:0000256" key="10">
    <source>
        <dbReference type="ARBA" id="ARBA00032057"/>
    </source>
</evidence>
<protein>
    <recommendedName>
        <fullName evidence="5 13">Malto-oligosyltrehalose trehalohydrolase</fullName>
        <shortName evidence="14">MTHase</shortName>
        <ecNumber evidence="4 13">3.2.1.141</ecNumber>
    </recommendedName>
    <alternativeName>
        <fullName evidence="11 14">4-alpha-D-((1-&gt;4)-alpha-D-glucano)trehalose trehalohydrolase</fullName>
    </alternativeName>
    <alternativeName>
        <fullName evidence="10 14">Maltooligosyl trehalose trehalohydrolase</fullName>
    </alternativeName>
</protein>
<dbReference type="NCBIfam" id="TIGR02402">
    <property type="entry name" value="trehalose_TreZ"/>
    <property type="match status" value="1"/>
</dbReference>
<dbReference type="Proteomes" id="UP001177080">
    <property type="component" value="Unassembled WGS sequence"/>
</dbReference>
<evidence type="ECO:0000256" key="12">
    <source>
        <dbReference type="ARBA" id="ARBA00034013"/>
    </source>
</evidence>
<dbReference type="RefSeq" id="WP_244763837.1">
    <property type="nucleotide sequence ID" value="NZ_JALJCJ010000009.1"/>
</dbReference>
<evidence type="ECO:0000313" key="16">
    <source>
        <dbReference type="EMBL" id="MDO6124249.1"/>
    </source>
</evidence>
<dbReference type="InterPro" id="IPR022567">
    <property type="entry name" value="DUF3459"/>
</dbReference>
<evidence type="ECO:0000259" key="15">
    <source>
        <dbReference type="SMART" id="SM00642"/>
    </source>
</evidence>
<dbReference type="SUPFAM" id="SSF81296">
    <property type="entry name" value="E set domains"/>
    <property type="match status" value="1"/>
</dbReference>
<evidence type="ECO:0000256" key="7">
    <source>
        <dbReference type="ARBA" id="ARBA00022801"/>
    </source>
</evidence>
<keyword evidence="17" id="KW-1185">Reference proteome</keyword>
<evidence type="ECO:0000256" key="5">
    <source>
        <dbReference type="ARBA" id="ARBA00015938"/>
    </source>
</evidence>
<name>A0ABT8XLK6_9HYPH</name>
<comment type="caution">
    <text evidence="16">The sequence shown here is derived from an EMBL/GenBank/DDBJ whole genome shotgun (WGS) entry which is preliminary data.</text>
</comment>
<keyword evidence="9 14" id="KW-0326">Glycosidase</keyword>
<proteinExistence type="inferred from homology"/>
<comment type="catalytic activity">
    <reaction evidence="12 14">
        <text>hydrolysis of (1-&gt;4)-alpha-D-glucosidic linkage in 4-alpha-D-[(1-&gt;4)-alpha-D-glucanosyl]n trehalose to yield trehalose and (1-&gt;4)-alpha-D-glucan.</text>
        <dbReference type="EC" id="3.2.1.141"/>
    </reaction>
</comment>
<evidence type="ECO:0000256" key="3">
    <source>
        <dbReference type="ARBA" id="ARBA00008061"/>
    </source>
</evidence>
<dbReference type="InterPro" id="IPR013780">
    <property type="entry name" value="Glyco_hydro_b"/>
</dbReference>